<dbReference type="SUPFAM" id="SSF48613">
    <property type="entry name" value="Heme oxygenase-like"/>
    <property type="match status" value="1"/>
</dbReference>
<evidence type="ECO:0000256" key="5">
    <source>
        <dbReference type="PIRSR" id="PIRSR000343-2"/>
    </source>
</evidence>
<protein>
    <submittedName>
        <fullName evidence="6">Biliverdin-producing heme oxygenase</fullName>
    </submittedName>
</protein>
<dbReference type="CDD" id="cd19165">
    <property type="entry name" value="HemeO"/>
    <property type="match status" value="1"/>
</dbReference>
<evidence type="ECO:0000313" key="7">
    <source>
        <dbReference type="Proteomes" id="UP000470875"/>
    </source>
</evidence>
<dbReference type="PIRSF" id="PIRSF000343">
    <property type="entry name" value="Haem_Oase"/>
    <property type="match status" value="1"/>
</dbReference>
<dbReference type="Proteomes" id="UP000470875">
    <property type="component" value="Unassembled WGS sequence"/>
</dbReference>
<dbReference type="Pfam" id="PF01126">
    <property type="entry name" value="Heme_oxygenase"/>
    <property type="match status" value="1"/>
</dbReference>
<evidence type="ECO:0000256" key="4">
    <source>
        <dbReference type="PIRSR" id="PIRSR000343-1"/>
    </source>
</evidence>
<dbReference type="AlphaFoldDB" id="A0A6N7VS35"/>
<dbReference type="GO" id="GO:0046872">
    <property type="term" value="F:metal ion binding"/>
    <property type="evidence" value="ECO:0007669"/>
    <property type="project" value="UniProtKB-KW"/>
</dbReference>
<name>A0A6N7VS35_9ACTO</name>
<organism evidence="6 7">
    <name type="scientific">Scrofimicrobium canadense</name>
    <dbReference type="NCBI Taxonomy" id="2652290"/>
    <lineage>
        <taxon>Bacteria</taxon>
        <taxon>Bacillati</taxon>
        <taxon>Actinomycetota</taxon>
        <taxon>Actinomycetes</taxon>
        <taxon>Actinomycetales</taxon>
        <taxon>Actinomycetaceae</taxon>
        <taxon>Scrofimicrobium</taxon>
    </lineage>
</organism>
<sequence>MSTLLSHHLREGTRRVHAEAESVSFIRDLMEGRLSIDDYARLAAQQYFIYRALEELQAPAELDFPQLKRVPSIEKDLAYLYGPEWPIDIVALPATLEYVERIAAVDDVATYAAHAYTRYLGDLSGGRIIHRMMQRHYGMGDEGLNFYVFEQIDKAKPFKDLYRERLDSLSLDEVQIEKAVDEAVVAFRLNQQLFSQLSPRVTVS</sequence>
<feature type="binding site" evidence="4">
    <location>
        <position position="116"/>
    </location>
    <ligand>
        <name>heme b</name>
        <dbReference type="ChEBI" id="CHEBI:60344"/>
    </ligand>
</feature>
<dbReference type="EMBL" id="VULO01000008">
    <property type="protein sequence ID" value="MSS84594.1"/>
    <property type="molecule type" value="Genomic_DNA"/>
</dbReference>
<reference evidence="6 7" key="1">
    <citation type="submission" date="2019-08" db="EMBL/GenBank/DDBJ databases">
        <title>In-depth cultivation of the pig gut microbiome towards novel bacterial diversity and tailored functional studies.</title>
        <authorList>
            <person name="Wylensek D."/>
            <person name="Hitch T.C.A."/>
            <person name="Clavel T."/>
        </authorList>
    </citation>
    <scope>NUCLEOTIDE SEQUENCE [LARGE SCALE GENOMIC DNA]</scope>
    <source>
        <strain evidence="6 7">WB03_NA08</strain>
    </source>
</reference>
<dbReference type="RefSeq" id="WP_154545109.1">
    <property type="nucleotide sequence ID" value="NZ_VULO01000008.1"/>
</dbReference>
<feature type="binding site" evidence="4">
    <location>
        <position position="163"/>
    </location>
    <ligand>
        <name>heme b</name>
        <dbReference type="ChEBI" id="CHEBI:60344"/>
    </ligand>
</feature>
<keyword evidence="2 5" id="KW-0479">Metal-binding</keyword>
<proteinExistence type="predicted"/>
<dbReference type="GO" id="GO:0006788">
    <property type="term" value="P:heme oxidation"/>
    <property type="evidence" value="ECO:0007669"/>
    <property type="project" value="InterPro"/>
</dbReference>
<dbReference type="GO" id="GO:0020037">
    <property type="term" value="F:heme binding"/>
    <property type="evidence" value="ECO:0007669"/>
    <property type="project" value="TreeGrafter"/>
</dbReference>
<keyword evidence="1 4" id="KW-0349">Heme</keyword>
<dbReference type="GO" id="GO:0004392">
    <property type="term" value="F:heme oxygenase (decyclizing) activity"/>
    <property type="evidence" value="ECO:0007669"/>
    <property type="project" value="InterPro"/>
</dbReference>
<dbReference type="PRINTS" id="PR00088">
    <property type="entry name" value="HAEMOXYGNASE"/>
</dbReference>
<dbReference type="InterPro" id="IPR002051">
    <property type="entry name" value="Haem_Oase"/>
</dbReference>
<dbReference type="InterPro" id="IPR016084">
    <property type="entry name" value="Haem_Oase-like_multi-hlx"/>
</dbReference>
<comment type="caution">
    <text evidence="6">The sequence shown here is derived from an EMBL/GenBank/DDBJ whole genome shotgun (WGS) entry which is preliminary data.</text>
</comment>
<dbReference type="Gene3D" id="1.20.910.10">
    <property type="entry name" value="Heme oxygenase-like"/>
    <property type="match status" value="1"/>
</dbReference>
<keyword evidence="7" id="KW-1185">Reference proteome</keyword>
<dbReference type="InterPro" id="IPR016053">
    <property type="entry name" value="Haem_Oase-like"/>
</dbReference>
<gene>
    <name evidence="6" type="ORF">FYJ24_07420</name>
</gene>
<evidence type="ECO:0000256" key="2">
    <source>
        <dbReference type="ARBA" id="ARBA00022723"/>
    </source>
</evidence>
<feature type="binding site" description="axial binding residue" evidence="5">
    <location>
        <position position="17"/>
    </location>
    <ligand>
        <name>heme b</name>
        <dbReference type="ChEBI" id="CHEBI:60344"/>
    </ligand>
    <ligandPart>
        <name>Fe</name>
        <dbReference type="ChEBI" id="CHEBI:18248"/>
    </ligandPart>
</feature>
<dbReference type="PANTHER" id="PTHR10720">
    <property type="entry name" value="HEME OXYGENASE"/>
    <property type="match status" value="1"/>
</dbReference>
<dbReference type="GO" id="GO:0006979">
    <property type="term" value="P:response to oxidative stress"/>
    <property type="evidence" value="ECO:0007669"/>
    <property type="project" value="TreeGrafter"/>
</dbReference>
<evidence type="ECO:0000256" key="1">
    <source>
        <dbReference type="ARBA" id="ARBA00022617"/>
    </source>
</evidence>
<evidence type="ECO:0000256" key="3">
    <source>
        <dbReference type="ARBA" id="ARBA00023004"/>
    </source>
</evidence>
<feature type="binding site" evidence="4">
    <location>
        <position position="10"/>
    </location>
    <ligand>
        <name>heme b</name>
        <dbReference type="ChEBI" id="CHEBI:60344"/>
    </ligand>
</feature>
<accession>A0A6N7VS35</accession>
<dbReference type="PANTHER" id="PTHR10720:SF0">
    <property type="entry name" value="HEME OXYGENASE"/>
    <property type="match status" value="1"/>
</dbReference>
<dbReference type="GO" id="GO:0042167">
    <property type="term" value="P:heme catabolic process"/>
    <property type="evidence" value="ECO:0007669"/>
    <property type="project" value="TreeGrafter"/>
</dbReference>
<keyword evidence="3 5" id="KW-0408">Iron</keyword>
<evidence type="ECO:0000313" key="6">
    <source>
        <dbReference type="EMBL" id="MSS84594.1"/>
    </source>
</evidence>